<gene>
    <name evidence="2" type="ORF">K452DRAFT_14087</name>
</gene>
<evidence type="ECO:0000313" key="3">
    <source>
        <dbReference type="Proteomes" id="UP000799438"/>
    </source>
</evidence>
<dbReference type="AlphaFoldDB" id="A0A6A6BKB5"/>
<feature type="region of interest" description="Disordered" evidence="1">
    <location>
        <begin position="14"/>
        <end position="82"/>
    </location>
</feature>
<sequence length="143" mass="15823">MLMMMVNNNHSTQLTTPLYLRPPSHTPILASKKKETSNPPQTTPKRPQNPHTPKRRSRTAKLPCTTAPRAWPQSPTKLGARCGARCGGPQTLMRGRGFGAAAAETRRVSVRSVVGGWLAGAARERAKDTMRMVWWAETARRLL</sequence>
<dbReference type="EMBL" id="ML995483">
    <property type="protein sequence ID" value="KAF2143001.1"/>
    <property type="molecule type" value="Genomic_DNA"/>
</dbReference>
<protein>
    <submittedName>
        <fullName evidence="2">Uncharacterized protein</fullName>
    </submittedName>
</protein>
<organism evidence="2 3">
    <name type="scientific">Aplosporella prunicola CBS 121167</name>
    <dbReference type="NCBI Taxonomy" id="1176127"/>
    <lineage>
        <taxon>Eukaryota</taxon>
        <taxon>Fungi</taxon>
        <taxon>Dikarya</taxon>
        <taxon>Ascomycota</taxon>
        <taxon>Pezizomycotina</taxon>
        <taxon>Dothideomycetes</taxon>
        <taxon>Dothideomycetes incertae sedis</taxon>
        <taxon>Botryosphaeriales</taxon>
        <taxon>Aplosporellaceae</taxon>
        <taxon>Aplosporella</taxon>
    </lineage>
</organism>
<evidence type="ECO:0000256" key="1">
    <source>
        <dbReference type="SAM" id="MobiDB-lite"/>
    </source>
</evidence>
<proteinExistence type="predicted"/>
<evidence type="ECO:0000313" key="2">
    <source>
        <dbReference type="EMBL" id="KAF2143001.1"/>
    </source>
</evidence>
<reference evidence="2" key="1">
    <citation type="journal article" date="2020" name="Stud. Mycol.">
        <title>101 Dothideomycetes genomes: a test case for predicting lifestyles and emergence of pathogens.</title>
        <authorList>
            <person name="Haridas S."/>
            <person name="Albert R."/>
            <person name="Binder M."/>
            <person name="Bloem J."/>
            <person name="Labutti K."/>
            <person name="Salamov A."/>
            <person name="Andreopoulos B."/>
            <person name="Baker S."/>
            <person name="Barry K."/>
            <person name="Bills G."/>
            <person name="Bluhm B."/>
            <person name="Cannon C."/>
            <person name="Castanera R."/>
            <person name="Culley D."/>
            <person name="Daum C."/>
            <person name="Ezra D."/>
            <person name="Gonzalez J."/>
            <person name="Henrissat B."/>
            <person name="Kuo A."/>
            <person name="Liang C."/>
            <person name="Lipzen A."/>
            <person name="Lutzoni F."/>
            <person name="Magnuson J."/>
            <person name="Mondo S."/>
            <person name="Nolan M."/>
            <person name="Ohm R."/>
            <person name="Pangilinan J."/>
            <person name="Park H.-J."/>
            <person name="Ramirez L."/>
            <person name="Alfaro M."/>
            <person name="Sun H."/>
            <person name="Tritt A."/>
            <person name="Yoshinaga Y."/>
            <person name="Zwiers L.-H."/>
            <person name="Turgeon B."/>
            <person name="Goodwin S."/>
            <person name="Spatafora J."/>
            <person name="Crous P."/>
            <person name="Grigoriev I."/>
        </authorList>
    </citation>
    <scope>NUCLEOTIDE SEQUENCE</scope>
    <source>
        <strain evidence="2">CBS 121167</strain>
    </source>
</reference>
<dbReference type="GeneID" id="54292898"/>
<keyword evidence="3" id="KW-1185">Reference proteome</keyword>
<dbReference type="RefSeq" id="XP_033398713.1">
    <property type="nucleotide sequence ID" value="XM_033535404.1"/>
</dbReference>
<feature type="compositionally biased region" description="Polar residues" evidence="1">
    <location>
        <begin position="37"/>
        <end position="51"/>
    </location>
</feature>
<dbReference type="Proteomes" id="UP000799438">
    <property type="component" value="Unassembled WGS sequence"/>
</dbReference>
<accession>A0A6A6BKB5</accession>
<name>A0A6A6BKB5_9PEZI</name>